<comment type="caution">
    <text evidence="2">The sequence shown here is derived from an EMBL/GenBank/DDBJ whole genome shotgun (WGS) entry which is preliminary data.</text>
</comment>
<feature type="compositionally biased region" description="Basic and acidic residues" evidence="1">
    <location>
        <begin position="377"/>
        <end position="387"/>
    </location>
</feature>
<reference evidence="2 3" key="1">
    <citation type="journal article" date="2019" name="Int. J. Syst. Evol. Microbiol.">
        <title>The Global Catalogue of Microorganisms (GCM) 10K type strain sequencing project: providing services to taxonomists for standard genome sequencing and annotation.</title>
        <authorList>
            <consortium name="The Broad Institute Genomics Platform"/>
            <consortium name="The Broad Institute Genome Sequencing Center for Infectious Disease"/>
            <person name="Wu L."/>
            <person name="Ma J."/>
        </authorList>
    </citation>
    <scope>NUCLEOTIDE SEQUENCE [LARGE SCALE GENOMIC DNA]</scope>
    <source>
        <strain evidence="2 3">CGMCC 1.16026</strain>
    </source>
</reference>
<dbReference type="AlphaFoldDB" id="A0ABD5QRW7"/>
<keyword evidence="3" id="KW-1185">Reference proteome</keyword>
<proteinExistence type="predicted"/>
<feature type="compositionally biased region" description="Low complexity" evidence="1">
    <location>
        <begin position="391"/>
        <end position="408"/>
    </location>
</feature>
<name>A0ABD5QRW7_9EURY</name>
<dbReference type="EMBL" id="JBHSKV010000013">
    <property type="protein sequence ID" value="MFC5135013.1"/>
    <property type="molecule type" value="Genomic_DNA"/>
</dbReference>
<organism evidence="2 3">
    <name type="scientific">Halorubrum glutamatedens</name>
    <dbReference type="NCBI Taxonomy" id="2707018"/>
    <lineage>
        <taxon>Archaea</taxon>
        <taxon>Methanobacteriati</taxon>
        <taxon>Methanobacteriota</taxon>
        <taxon>Stenosarchaea group</taxon>
        <taxon>Halobacteria</taxon>
        <taxon>Halobacteriales</taxon>
        <taxon>Haloferacaceae</taxon>
        <taxon>Halorubrum</taxon>
    </lineage>
</organism>
<evidence type="ECO:0000256" key="1">
    <source>
        <dbReference type="SAM" id="MobiDB-lite"/>
    </source>
</evidence>
<accession>A0ABD5QRW7</accession>
<feature type="compositionally biased region" description="Basic and acidic residues" evidence="1">
    <location>
        <begin position="8"/>
        <end position="28"/>
    </location>
</feature>
<evidence type="ECO:0000313" key="2">
    <source>
        <dbReference type="EMBL" id="MFC5135013.1"/>
    </source>
</evidence>
<feature type="region of interest" description="Disordered" evidence="1">
    <location>
        <begin position="373"/>
        <end position="424"/>
    </location>
</feature>
<feature type="region of interest" description="Disordered" evidence="1">
    <location>
        <begin position="1"/>
        <end position="28"/>
    </location>
</feature>
<protein>
    <submittedName>
        <fullName evidence="2">Uncharacterized protein</fullName>
    </submittedName>
</protein>
<dbReference type="Proteomes" id="UP001596145">
    <property type="component" value="Unassembled WGS sequence"/>
</dbReference>
<dbReference type="RefSeq" id="WP_122104920.1">
    <property type="nucleotide sequence ID" value="NZ_JBHSKV010000013.1"/>
</dbReference>
<evidence type="ECO:0000313" key="3">
    <source>
        <dbReference type="Proteomes" id="UP001596145"/>
    </source>
</evidence>
<sequence>MTGSNGDRPGDDHPNDDRRVTFETEGETLHVRDAIEGQRLSLRFDREPEPRPAITDLFALPVDRAVSFDAESFSIPKYSTVSVRESGGEFVAELSEDLALPRGAYCFDVVGATKAFVRAVDVEVSATGMADGGAVEIEFDRSTTVTVGGRSLHTRPEATMVVPDDPEALMTAVSALGSSIAEASPERSWPTLRGYPPRISRGGALEIPDHLESPDAGVEIAVPPTYADVYRIAPLAYYLGATVVSGTDPELRLESGYVEPLPSEGPALERRVSELLGTTLFLDSLARTEGYVPSDRYAYERIGGKLPFYPPNLADRPMSDRLMEYLEVDPETVEPCLPEWPTTAVLRPGPSGMELLGHLAHLLAPIRVRGSPAKTSVDGRENFHDGGESVGSGSPPAAAVSPALTVAGGTPSPDDAPLPSGTAAASVAAYENELDRSRPTKGDLCVSLIADSDGRARAFERAMTEPGPPDGVDSWEILVRPTREEFRDRLADPDVGLSACSLPIDGTRVACADGVVDVAALERVPTTTVFERAGRVAPALASVEAGSLASLAVDGTLDAERVRTLVGLLATATPLAASVAIARVREHAGVRLAGDPSAIAVTPERAGAQGLVRVRSRSETEHAVTWRSLPSVEARVGTEYHPLFEWADTVPELIGTEREAPRPLSTAEVLDLVPEADSVVDLNGTVVFERDGLTADDVRLSARRALADRSASSGDGISVRFDGE</sequence>
<gene>
    <name evidence="2" type="ORF">ACFPJA_09850</name>
</gene>